<evidence type="ECO:0000313" key="2">
    <source>
        <dbReference type="Proteomes" id="UP000826195"/>
    </source>
</evidence>
<dbReference type="EMBL" id="JAHXZJ010000374">
    <property type="protein sequence ID" value="KAH0561007.1"/>
    <property type="molecule type" value="Genomic_DNA"/>
</dbReference>
<evidence type="ECO:0008006" key="3">
    <source>
        <dbReference type="Google" id="ProtNLM"/>
    </source>
</evidence>
<name>A0AAV7IUY9_COTGL</name>
<sequence>MSIFNCHISTKFILIKSYLYQKYLLDECFNYKLLMDPNFEGAKKAASKAIEYDSEKQFEKALCWYEVTIKFLHKSLTHTNVSSKLSEYQDRIKVLKALGKYKFNSSNVN</sequence>
<keyword evidence="2" id="KW-1185">Reference proteome</keyword>
<dbReference type="SUPFAM" id="SSF116846">
    <property type="entry name" value="MIT domain"/>
    <property type="match status" value="1"/>
</dbReference>
<proteinExistence type="predicted"/>
<comment type="caution">
    <text evidence="1">The sequence shown here is derived from an EMBL/GenBank/DDBJ whole genome shotgun (WGS) entry which is preliminary data.</text>
</comment>
<dbReference type="AlphaFoldDB" id="A0AAV7IUY9"/>
<dbReference type="Gene3D" id="1.20.58.80">
    <property type="entry name" value="Phosphotransferase system, lactose/cellobiose-type IIA subunit"/>
    <property type="match status" value="1"/>
</dbReference>
<gene>
    <name evidence="1" type="ORF">KQX54_011015</name>
</gene>
<organism evidence="1 2">
    <name type="scientific">Cotesia glomerata</name>
    <name type="common">Lepidopteran parasitic wasp</name>
    <name type="synonym">Apanteles glomeratus</name>
    <dbReference type="NCBI Taxonomy" id="32391"/>
    <lineage>
        <taxon>Eukaryota</taxon>
        <taxon>Metazoa</taxon>
        <taxon>Ecdysozoa</taxon>
        <taxon>Arthropoda</taxon>
        <taxon>Hexapoda</taxon>
        <taxon>Insecta</taxon>
        <taxon>Pterygota</taxon>
        <taxon>Neoptera</taxon>
        <taxon>Endopterygota</taxon>
        <taxon>Hymenoptera</taxon>
        <taxon>Apocrita</taxon>
        <taxon>Ichneumonoidea</taxon>
        <taxon>Braconidae</taxon>
        <taxon>Microgastrinae</taxon>
        <taxon>Cotesia</taxon>
    </lineage>
</organism>
<reference evidence="1 2" key="1">
    <citation type="journal article" date="2021" name="J. Hered.">
        <title>A chromosome-level genome assembly of the parasitoid wasp, Cotesia glomerata (Hymenoptera: Braconidae).</title>
        <authorList>
            <person name="Pinto B.J."/>
            <person name="Weis J.J."/>
            <person name="Gamble T."/>
            <person name="Ode P.J."/>
            <person name="Paul R."/>
            <person name="Zaspel J.M."/>
        </authorList>
    </citation>
    <scope>NUCLEOTIDE SEQUENCE [LARGE SCALE GENOMIC DNA]</scope>
    <source>
        <strain evidence="1">CgM1</strain>
    </source>
</reference>
<dbReference type="InterPro" id="IPR036181">
    <property type="entry name" value="MIT_dom_sf"/>
</dbReference>
<protein>
    <recommendedName>
        <fullName evidence="3">MIT domain-containing protein</fullName>
    </recommendedName>
</protein>
<dbReference type="Proteomes" id="UP000826195">
    <property type="component" value="Unassembled WGS sequence"/>
</dbReference>
<accession>A0AAV7IUY9</accession>
<evidence type="ECO:0000313" key="1">
    <source>
        <dbReference type="EMBL" id="KAH0561007.1"/>
    </source>
</evidence>